<accession>A0A0B1Q2F2</accession>
<dbReference type="STRING" id="370622.LA66_14030"/>
<dbReference type="EMBL" id="JRFJ01000003">
    <property type="protein sequence ID" value="KHJ54544.1"/>
    <property type="molecule type" value="Genomic_DNA"/>
</dbReference>
<sequence>MTPRITSFSAPEPRDVGKFTILAHANVQFGEMEVCGVALVWSPTIGLSALPPITPQYGTPRIVNWKAGSKLGIDLAKRMADLYQHLGHTLPKGQKEDEASGLYRVLGEPT</sequence>
<dbReference type="RefSeq" id="WP_039194182.1">
    <property type="nucleotide sequence ID" value="NZ_JRFJ01000003.1"/>
</dbReference>
<dbReference type="Proteomes" id="UP000030826">
    <property type="component" value="Unassembled WGS sequence"/>
</dbReference>
<evidence type="ECO:0000313" key="1">
    <source>
        <dbReference type="EMBL" id="KHJ54544.1"/>
    </source>
</evidence>
<gene>
    <name evidence="1" type="ORF">LA66_14030</name>
</gene>
<name>A0A0B1Q2F2_9HYPH</name>
<dbReference type="AlphaFoldDB" id="A0A0B1Q2F2"/>
<protein>
    <submittedName>
        <fullName evidence="1">Uncharacterized protein</fullName>
    </submittedName>
</protein>
<evidence type="ECO:0000313" key="2">
    <source>
        <dbReference type="Proteomes" id="UP000030826"/>
    </source>
</evidence>
<comment type="caution">
    <text evidence="1">The sequence shown here is derived from an EMBL/GenBank/DDBJ whole genome shotgun (WGS) entry which is preliminary data.</text>
</comment>
<organism evidence="1 2">
    <name type="scientific">Aureimonas altamirensis</name>
    <dbReference type="NCBI Taxonomy" id="370622"/>
    <lineage>
        <taxon>Bacteria</taxon>
        <taxon>Pseudomonadati</taxon>
        <taxon>Pseudomonadota</taxon>
        <taxon>Alphaproteobacteria</taxon>
        <taxon>Hyphomicrobiales</taxon>
        <taxon>Aurantimonadaceae</taxon>
        <taxon>Aureimonas</taxon>
    </lineage>
</organism>
<proteinExistence type="predicted"/>
<reference evidence="1 2" key="1">
    <citation type="submission" date="2014-09" db="EMBL/GenBank/DDBJ databases">
        <title>Isolation and characterization of Aurantimonas altamirensis ON-56566 from clinical sample following a dog bite.</title>
        <authorList>
            <person name="Eshaghi A."/>
            <person name="Li A."/>
            <person name="Shahinas D."/>
            <person name="Bahn P."/>
            <person name="Kus J.V."/>
            <person name="Patel S.N."/>
        </authorList>
    </citation>
    <scope>NUCLEOTIDE SEQUENCE [LARGE SCALE GENOMIC DNA]</scope>
    <source>
        <strain evidence="1 2">ON-56566</strain>
    </source>
</reference>